<dbReference type="EMBL" id="JYNV01000199">
    <property type="protein sequence ID" value="KZM23242.1"/>
    <property type="molecule type" value="Genomic_DNA"/>
</dbReference>
<evidence type="ECO:0000313" key="3">
    <source>
        <dbReference type="EMBL" id="KZM23242.1"/>
    </source>
</evidence>
<dbReference type="PANTHER" id="PTHR19959:SF119">
    <property type="entry name" value="FUNGAL LIPASE-LIKE DOMAIN-CONTAINING PROTEIN"/>
    <property type="match status" value="1"/>
</dbReference>
<dbReference type="SUPFAM" id="SSF48452">
    <property type="entry name" value="TPR-like"/>
    <property type="match status" value="2"/>
</dbReference>
<dbReference type="Gene3D" id="1.10.150.90">
    <property type="entry name" value="Immunodeficiency lentiviruses, gag gene matrix protein p17"/>
    <property type="match status" value="2"/>
</dbReference>
<dbReference type="InterPro" id="IPR024983">
    <property type="entry name" value="CHAT_dom"/>
</dbReference>
<accession>A0A163DLS7</accession>
<proteinExistence type="predicted"/>
<dbReference type="Pfam" id="PF12770">
    <property type="entry name" value="CHAT"/>
    <property type="match status" value="1"/>
</dbReference>
<keyword evidence="1" id="KW-0802">TPR repeat</keyword>
<dbReference type="STRING" id="5454.A0A163DLS7"/>
<evidence type="ECO:0000259" key="2">
    <source>
        <dbReference type="Pfam" id="PF12770"/>
    </source>
</evidence>
<dbReference type="InterPro" id="IPR019734">
    <property type="entry name" value="TPR_rpt"/>
</dbReference>
<gene>
    <name evidence="3" type="ORF">ST47_g5617</name>
</gene>
<dbReference type="PROSITE" id="PS50005">
    <property type="entry name" value="TPR"/>
    <property type="match status" value="1"/>
</dbReference>
<dbReference type="InterPro" id="IPR011990">
    <property type="entry name" value="TPR-like_helical_dom_sf"/>
</dbReference>
<dbReference type="Gene3D" id="1.25.40.10">
    <property type="entry name" value="Tetratricopeptide repeat domain"/>
    <property type="match status" value="2"/>
</dbReference>
<dbReference type="InterPro" id="IPR012344">
    <property type="entry name" value="Matrix_HIV/RSV_N"/>
</dbReference>
<keyword evidence="4" id="KW-1185">Reference proteome</keyword>
<sequence length="1287" mass="143327">MDVFRVEPEFMSMLEDFDEESLLDFAALYENTESDSDIEIAILIQFLRFTKSSSPKYLEAALQQATKWAAATEAADPERSRRFQIVDMMLSVQLTHNESREMDQRPVSQAHPSIHILSFEFIQQWLQIIEMWDNMRNSNDPGNLAILTSAIRQIMPTTPQGFQHVVSWLCNTCIELLERFQEREQIEDLHSAVEIAGMAVDAALPGSVDQAICLGNLGNCLGKRSEKLVTMADRDRAIDVFEKAIELTPLDDSNRAIWQGSLGCRLIRRFEWTGLDIDLDHAVSVAEKAIEAIPPTHPNRATFLDNLGLCLGMEFKRSGSIESLNRAITVLEEALRLIPAESPEWVEIKANVSTWLSERSHLTDSAEDLDRAVKAAETAISTSIPGSQGHARGLKSLGSCLGQRYERYHHGSDINRAIEATETAVNLTPKTHPNHSAWSGNLGHHFFLRFEHTGSMDDLNRAINLSEKAANVDTRNVPELAVGYNNSAILLCTRFERAGKMEDITRAVEFARMAVDATPPGSPDRPGWMSNLGICLGRRFERTGSMSDLDSAIEFTKAAVNIVAPEHPDRARWLNNYALWLHTRFKRHKSLTDIDNCIEAAKTAIEITAADSPRLPVWQANLAVWLSDRAKRTKSVHDTDEAVKSAQMAVESTSAVHADRAARFNNLGLALWTRYELTSSAQDRDNAIAAVEAAIDASPPEYPQRALHLESLGNWLLERSRHSPADDDQNQALSCFEDGWACNSASPKDRISLARRAARIYASRGDWTNSSKFLASAMVLLPLVSPRMLEQDEKQHMISQFNGLASSAAAAALNAGKSGLEALELLEQGRCVISGLLLDMRTDLSELTERHPGIAAKFESLRDELDSPNRDAALSEKSLPSLQSQIDRRFEVDRNLTNVIATIRALPGFERFLLPPAQKELMTAANEGPIVIFNVNSYRCDAFIVQQELVQILPLPLLTEEELDLKLQQSLIPSAQTLEWLWTVTVCPCLESLHYTGPPSDDVWPHVWWIPTGALSQFPIHAAGLHLQRTGHTVIDRVMSSYSSSLKALVYSRRFRSRQDTAFVSDEALMIAMEATMLQDKLPYASKEIDMLVSLCASLQLTPVLPIPRKEEVLKRLTKCKIFHFAGHGHSDPSDPSQSCILLEDWVTNPLTVGDLQEIRIKDNSPFLGFLSACSTSSNKAKKLVDEGIHLVSAFQLAGFRHVIGTLWEVSDSHCVHVAQILYETLRDEGMTDAAVCYGLHVAVRALRDADVEIGLNGRNGEIVWDDDTTATAEASFYWVPYIHFGP</sequence>
<dbReference type="Proteomes" id="UP000076837">
    <property type="component" value="Unassembled WGS sequence"/>
</dbReference>
<organism evidence="3 4">
    <name type="scientific">Didymella rabiei</name>
    <name type="common">Chickpea ascochyta blight fungus</name>
    <name type="synonym">Mycosphaerella rabiei</name>
    <dbReference type="NCBI Taxonomy" id="5454"/>
    <lineage>
        <taxon>Eukaryota</taxon>
        <taxon>Fungi</taxon>
        <taxon>Dikarya</taxon>
        <taxon>Ascomycota</taxon>
        <taxon>Pezizomycotina</taxon>
        <taxon>Dothideomycetes</taxon>
        <taxon>Pleosporomycetidae</taxon>
        <taxon>Pleosporales</taxon>
        <taxon>Pleosporineae</taxon>
        <taxon>Didymellaceae</taxon>
        <taxon>Ascochyta</taxon>
    </lineage>
</organism>
<name>A0A163DLS7_DIDRA</name>
<evidence type="ECO:0000313" key="4">
    <source>
        <dbReference type="Proteomes" id="UP000076837"/>
    </source>
</evidence>
<protein>
    <recommendedName>
        <fullName evidence="2">CHAT domain-containing protein</fullName>
    </recommendedName>
</protein>
<dbReference type="PANTHER" id="PTHR19959">
    <property type="entry name" value="KINESIN LIGHT CHAIN"/>
    <property type="match status" value="1"/>
</dbReference>
<reference evidence="3 4" key="1">
    <citation type="journal article" date="2016" name="Sci. Rep.">
        <title>Draft genome sequencing and secretome analysis of fungal phytopathogen Ascochyta rabiei provides insight into the necrotrophic effector repertoire.</title>
        <authorList>
            <person name="Verma S."/>
            <person name="Gazara R.K."/>
            <person name="Nizam S."/>
            <person name="Parween S."/>
            <person name="Chattopadhyay D."/>
            <person name="Verma P.K."/>
        </authorList>
    </citation>
    <scope>NUCLEOTIDE SEQUENCE [LARGE SCALE GENOMIC DNA]</scope>
    <source>
        <strain evidence="3 4">ArDII</strain>
    </source>
</reference>
<feature type="domain" description="CHAT" evidence="2">
    <location>
        <begin position="977"/>
        <end position="1286"/>
    </location>
</feature>
<comment type="caution">
    <text evidence="3">The sequence shown here is derived from an EMBL/GenBank/DDBJ whole genome shotgun (WGS) entry which is preliminary data.</text>
</comment>
<feature type="repeat" description="TPR" evidence="1">
    <location>
        <begin position="218"/>
        <end position="251"/>
    </location>
</feature>
<evidence type="ECO:0000256" key="1">
    <source>
        <dbReference type="PROSITE-ProRule" id="PRU00339"/>
    </source>
</evidence>